<dbReference type="Proteomes" id="UP001331515">
    <property type="component" value="Unassembled WGS sequence"/>
</dbReference>
<gene>
    <name evidence="1" type="ORF">CgunFtcFv8_022249</name>
</gene>
<dbReference type="PANTHER" id="PTHR47018:SF3">
    <property type="entry name" value="MYCBP-ASSOCIATED PROTEIN"/>
    <property type="match status" value="1"/>
</dbReference>
<reference evidence="1 2" key="1">
    <citation type="journal article" date="2023" name="Mol. Biol. Evol.">
        <title>Genomics of Secondarily Temperate Adaptation in the Only Non-Antarctic Icefish.</title>
        <authorList>
            <person name="Rivera-Colon A.G."/>
            <person name="Rayamajhi N."/>
            <person name="Minhas B.F."/>
            <person name="Madrigal G."/>
            <person name="Bilyk K.T."/>
            <person name="Yoon V."/>
            <person name="Hune M."/>
            <person name="Gregory S."/>
            <person name="Cheng C.H.C."/>
            <person name="Catchen J.M."/>
        </authorList>
    </citation>
    <scope>NUCLEOTIDE SEQUENCE [LARGE SCALE GENOMIC DNA]</scope>
    <source>
        <tissue evidence="1">White muscle</tissue>
    </source>
</reference>
<dbReference type="EMBL" id="JAURVH010001519">
    <property type="protein sequence ID" value="KAK5926699.1"/>
    <property type="molecule type" value="Genomic_DNA"/>
</dbReference>
<proteinExistence type="predicted"/>
<name>A0AAN8DQY6_CHAGU</name>
<dbReference type="AlphaFoldDB" id="A0AAN8DQY6"/>
<keyword evidence="2" id="KW-1185">Reference proteome</keyword>
<accession>A0AAN8DQY6</accession>
<dbReference type="PANTHER" id="PTHR47018">
    <property type="entry name" value="CXC DOMAIN-CONTAINING PROTEIN-RELATED"/>
    <property type="match status" value="1"/>
</dbReference>
<comment type="caution">
    <text evidence="1">The sequence shown here is derived from an EMBL/GenBank/DDBJ whole genome shotgun (WGS) entry which is preliminary data.</text>
</comment>
<organism evidence="1 2">
    <name type="scientific">Champsocephalus gunnari</name>
    <name type="common">Mackerel icefish</name>
    <dbReference type="NCBI Taxonomy" id="52237"/>
    <lineage>
        <taxon>Eukaryota</taxon>
        <taxon>Metazoa</taxon>
        <taxon>Chordata</taxon>
        <taxon>Craniata</taxon>
        <taxon>Vertebrata</taxon>
        <taxon>Euteleostomi</taxon>
        <taxon>Actinopterygii</taxon>
        <taxon>Neopterygii</taxon>
        <taxon>Teleostei</taxon>
        <taxon>Neoteleostei</taxon>
        <taxon>Acanthomorphata</taxon>
        <taxon>Eupercaria</taxon>
        <taxon>Perciformes</taxon>
        <taxon>Notothenioidei</taxon>
        <taxon>Channichthyidae</taxon>
        <taxon>Champsocephalus</taxon>
    </lineage>
</organism>
<evidence type="ECO:0000313" key="1">
    <source>
        <dbReference type="EMBL" id="KAK5926699.1"/>
    </source>
</evidence>
<sequence>MTTTDKKKEENSMKTIYKAAQVIRKSIATFTKERNVLPVSSDITDVPAELYTMIHWIMVGPAEKLETEKRTRVVDRATLTVSQNIMYGFKSSAQVKYKPNSESASIRSPHARENPQVLGLALTIHHDTRNKKLMNLLNAHGYSVSHGRALLMETGKSGSMEMSASGPL</sequence>
<protein>
    <submittedName>
        <fullName evidence="1">Uncharacterized protein</fullName>
    </submittedName>
</protein>
<evidence type="ECO:0000313" key="2">
    <source>
        <dbReference type="Proteomes" id="UP001331515"/>
    </source>
</evidence>